<dbReference type="RefSeq" id="XP_018191315.1">
    <property type="nucleotide sequence ID" value="XM_018334824.1"/>
</dbReference>
<evidence type="ECO:0000256" key="3">
    <source>
        <dbReference type="ARBA" id="ARBA00022771"/>
    </source>
</evidence>
<dbReference type="InterPro" id="IPR057026">
    <property type="entry name" value="Znf-C2H2_ascomycetes"/>
</dbReference>
<protein>
    <recommendedName>
        <fullName evidence="7">C2H2-type domain-containing protein</fullName>
    </recommendedName>
</protein>
<evidence type="ECO:0000256" key="5">
    <source>
        <dbReference type="PROSITE-ProRule" id="PRU00042"/>
    </source>
</evidence>
<feature type="compositionally biased region" description="Basic and acidic residues" evidence="6">
    <location>
        <begin position="161"/>
        <end position="183"/>
    </location>
</feature>
<keyword evidence="2" id="KW-0677">Repeat</keyword>
<dbReference type="Gene3D" id="3.30.160.60">
    <property type="entry name" value="Classic Zinc Finger"/>
    <property type="match status" value="1"/>
</dbReference>
<dbReference type="AlphaFoldDB" id="A0A165J5K4"/>
<dbReference type="Proteomes" id="UP000076632">
    <property type="component" value="Unassembled WGS sequence"/>
</dbReference>
<feature type="compositionally biased region" description="Polar residues" evidence="6">
    <location>
        <begin position="503"/>
        <end position="530"/>
    </location>
</feature>
<name>A0A165J5K4_XYLHT</name>
<feature type="compositionally biased region" description="Gly residues" evidence="6">
    <location>
        <begin position="771"/>
        <end position="781"/>
    </location>
</feature>
<feature type="region of interest" description="Disordered" evidence="6">
    <location>
        <begin position="728"/>
        <end position="805"/>
    </location>
</feature>
<feature type="compositionally biased region" description="Basic and acidic residues" evidence="6">
    <location>
        <begin position="109"/>
        <end position="122"/>
    </location>
</feature>
<dbReference type="OMA" id="SGHPFTN"/>
<dbReference type="STRING" id="1328760.A0A165J5K4"/>
<feature type="compositionally biased region" description="Polar residues" evidence="6">
    <location>
        <begin position="431"/>
        <end position="448"/>
    </location>
</feature>
<keyword evidence="9" id="KW-1185">Reference proteome</keyword>
<dbReference type="SMART" id="SM00355">
    <property type="entry name" value="ZnF_C2H2"/>
    <property type="match status" value="3"/>
</dbReference>
<dbReference type="EMBL" id="KV407455">
    <property type="protein sequence ID" value="KZF25760.1"/>
    <property type="molecule type" value="Genomic_DNA"/>
</dbReference>
<dbReference type="InParanoid" id="A0A165J5K4"/>
<dbReference type="PROSITE" id="PS50157">
    <property type="entry name" value="ZINC_FINGER_C2H2_2"/>
    <property type="match status" value="1"/>
</dbReference>
<keyword evidence="1" id="KW-0479">Metal-binding</keyword>
<feature type="region of interest" description="Disordered" evidence="6">
    <location>
        <begin position="323"/>
        <end position="448"/>
    </location>
</feature>
<feature type="region of interest" description="Disordered" evidence="6">
    <location>
        <begin position="106"/>
        <end position="126"/>
    </location>
</feature>
<feature type="compositionally biased region" description="Pro residues" evidence="6">
    <location>
        <begin position="409"/>
        <end position="424"/>
    </location>
</feature>
<organism evidence="8 9">
    <name type="scientific">Xylona heveae (strain CBS 132557 / TC161)</name>
    <dbReference type="NCBI Taxonomy" id="1328760"/>
    <lineage>
        <taxon>Eukaryota</taxon>
        <taxon>Fungi</taxon>
        <taxon>Dikarya</taxon>
        <taxon>Ascomycota</taxon>
        <taxon>Pezizomycotina</taxon>
        <taxon>Xylonomycetes</taxon>
        <taxon>Xylonales</taxon>
        <taxon>Xylonaceae</taxon>
        <taxon>Xylona</taxon>
    </lineage>
</organism>
<feature type="region of interest" description="Disordered" evidence="6">
    <location>
        <begin position="161"/>
        <end position="221"/>
    </location>
</feature>
<dbReference type="Pfam" id="PF24537">
    <property type="entry name" value="zf-C2H2_fungi"/>
    <property type="match status" value="1"/>
</dbReference>
<keyword evidence="3 5" id="KW-0863">Zinc-finger</keyword>
<feature type="compositionally biased region" description="Low complexity" evidence="6">
    <location>
        <begin position="390"/>
        <end position="408"/>
    </location>
</feature>
<evidence type="ECO:0000313" key="8">
    <source>
        <dbReference type="EMBL" id="KZF25760.1"/>
    </source>
</evidence>
<dbReference type="PROSITE" id="PS00028">
    <property type="entry name" value="ZINC_FINGER_C2H2_1"/>
    <property type="match status" value="1"/>
</dbReference>
<sequence length="805" mass="85663">MDVPRVTAVMTPSIRVCDFNAQTDPFRRPSLAYSATVHSSSSGPMSIPNAREPAPPALPPPRYLDDLAHGSDPGWQWGNRDTSGGFAKGSFGSVNPSSSLCGGSSFRRPWADADQKPVRRESSTSTIVAPTRDLEMAEPGSQLSARELPAPLLAVPTNCELKGERQLEQRNSEEKSKDYDKRLLSRIGNPNTPPRNHRSPPITDLNKDVSPTSGVGYVPSSRQPVQLRALSLPEARAAAPESSLYRWKGFTSHSAGMSPAGVSPSGYPSHGGFTDSARTPSTSHPVSYMSEVDPFARIRGGEVRRSGSGSTYFDDVSSIASRSNRGSYDRESLVEPETEFPMDESGMRNLRLGDRTPPNLDGPMAALCRAGQKRRASSPPREVTRDDKLSVSSASGLSDGLGLRRLPGLVPPPVSSGSLGPPPLLTRTSPVSRTHPNHGSVSSVSSYGARNGSYASTTSLSLGGSSITSLSSSYASLDRTSPRGISPLSELDSSHDSPYFANSVASFNPSPRGSLSRSNRQRTMSETKTNAATTAPPPPPPPSSSSSLPGMPAPAGDIAASSQAKQPGAPRLQGHYICECCPKKPKKFDTAEELQLHAMEKQYTCQYCQNRFKNKNEAERHQNSLHLRRHSWSCAALSGVETAFHPSSTMPSAADVCGYCGEEFPNPAQWDVRVEHLTSVHKYGECNQSKKFFRADHFRQHLKHSHAGTSGKWTNMLENACMKEEPLPEVLNSSSSSAPVTSTTGGSATAPSRGSISMPGPPSTSTSAAIDGGGGGSGSGISNGTRSGLVSRIRGAVINEVHDES</sequence>
<proteinExistence type="predicted"/>
<feature type="compositionally biased region" description="Low complexity" evidence="6">
    <location>
        <begin position="544"/>
        <end position="556"/>
    </location>
</feature>
<reference evidence="8 9" key="1">
    <citation type="journal article" date="2016" name="Fungal Biol.">
        <title>The genome of Xylona heveae provides a window into fungal endophytism.</title>
        <authorList>
            <person name="Gazis R."/>
            <person name="Kuo A."/>
            <person name="Riley R."/>
            <person name="LaButti K."/>
            <person name="Lipzen A."/>
            <person name="Lin J."/>
            <person name="Amirebrahimi M."/>
            <person name="Hesse C.N."/>
            <person name="Spatafora J.W."/>
            <person name="Henrissat B."/>
            <person name="Hainaut M."/>
            <person name="Grigoriev I.V."/>
            <person name="Hibbett D.S."/>
        </authorList>
    </citation>
    <scope>NUCLEOTIDE SEQUENCE [LARGE SCALE GENOMIC DNA]</scope>
    <source>
        <strain evidence="8 9">TC161</strain>
    </source>
</reference>
<dbReference type="GO" id="GO:0008270">
    <property type="term" value="F:zinc ion binding"/>
    <property type="evidence" value="ECO:0007669"/>
    <property type="project" value="UniProtKB-KW"/>
</dbReference>
<evidence type="ECO:0000256" key="4">
    <source>
        <dbReference type="ARBA" id="ARBA00022833"/>
    </source>
</evidence>
<evidence type="ECO:0000259" key="7">
    <source>
        <dbReference type="PROSITE" id="PS50157"/>
    </source>
</evidence>
<evidence type="ECO:0000256" key="6">
    <source>
        <dbReference type="SAM" id="MobiDB-lite"/>
    </source>
</evidence>
<evidence type="ECO:0000256" key="1">
    <source>
        <dbReference type="ARBA" id="ARBA00022723"/>
    </source>
</evidence>
<feature type="compositionally biased region" description="Low complexity" evidence="6">
    <location>
        <begin position="733"/>
        <end position="755"/>
    </location>
</feature>
<evidence type="ECO:0000256" key="2">
    <source>
        <dbReference type="ARBA" id="ARBA00022737"/>
    </source>
</evidence>
<feature type="domain" description="C2H2-type" evidence="7">
    <location>
        <begin position="603"/>
        <end position="631"/>
    </location>
</feature>
<dbReference type="PANTHER" id="PTHR24409">
    <property type="entry name" value="ZINC FINGER PROTEIN 142"/>
    <property type="match status" value="1"/>
</dbReference>
<gene>
    <name evidence="8" type="ORF">L228DRAFT_266214</name>
</gene>
<feature type="region of interest" description="Disordered" evidence="6">
    <location>
        <begin position="37"/>
        <end position="58"/>
    </location>
</feature>
<dbReference type="GeneID" id="28899961"/>
<keyword evidence="4" id="KW-0862">Zinc</keyword>
<feature type="region of interest" description="Disordered" evidence="6">
    <location>
        <begin position="502"/>
        <end position="568"/>
    </location>
</feature>
<evidence type="ECO:0000313" key="9">
    <source>
        <dbReference type="Proteomes" id="UP000076632"/>
    </source>
</evidence>
<accession>A0A165J5K4</accession>
<dbReference type="OrthoDB" id="3524154at2759"/>
<dbReference type="InterPro" id="IPR013087">
    <property type="entry name" value="Znf_C2H2_type"/>
</dbReference>